<dbReference type="AlphaFoldDB" id="A0A6C0LSS0"/>
<evidence type="ECO:0000313" key="2">
    <source>
        <dbReference type="EMBL" id="QHU33048.1"/>
    </source>
</evidence>
<keyword evidence="1" id="KW-1133">Transmembrane helix</keyword>
<keyword evidence="1" id="KW-0812">Transmembrane</keyword>
<evidence type="ECO:0000256" key="1">
    <source>
        <dbReference type="SAM" id="Phobius"/>
    </source>
</evidence>
<dbReference type="EMBL" id="MN740556">
    <property type="protein sequence ID" value="QHU33048.1"/>
    <property type="molecule type" value="Genomic_DNA"/>
</dbReference>
<accession>A0A6C0LSS0</accession>
<organism evidence="2">
    <name type="scientific">viral metagenome</name>
    <dbReference type="NCBI Taxonomy" id="1070528"/>
    <lineage>
        <taxon>unclassified sequences</taxon>
        <taxon>metagenomes</taxon>
        <taxon>organismal metagenomes</taxon>
    </lineage>
</organism>
<feature type="transmembrane region" description="Helical" evidence="1">
    <location>
        <begin position="6"/>
        <end position="21"/>
    </location>
</feature>
<name>A0A6C0LSS0_9ZZZZ</name>
<proteinExistence type="predicted"/>
<keyword evidence="1" id="KW-0472">Membrane</keyword>
<sequence>MEFYVKILIIIVLICIILYYNQPDKRIRENFEGIPDTEFFNYSDMPPVLPPNTGYRPGHGLRHPDQDVVWDAINNRKRNDDVSTFEHDLDPEVIAKMKETILTDVSRTSKTEVAYNDAGVYRSDRIRPFNDVHSLISTAEMENGLYLADEFDNTFYSLWETDEQREADRAMKRAEEIEKSKMDCLEFENVNQCMSVCTNTDHCVGFYINSPNTCCMLIDPPYVTNRHSYNKLPNNVDAFGRRTLNNLIRRAEATDNKIVFDYIRTDGGNHTYKVDMDRKECKKLCPKCIIGRCPPNYRCTNLTADPRYNYSCLITNEDRYDETTGQTFDSSSVPYLDEKWGLNEYADFDDDNTRSVLTIPPSNRYKIDDKIVPNRIELDQIFAKYDANHVGPNTYQNDYPKLRGFDDIIDRKDEPRDPLLDITNNIYANPRYENRTMDKAKTINDTGLKNDSGVEHFMFTYLGNRLAANQSEGSVIKNEGLKNISKIYLDYAKRHDKQ</sequence>
<reference evidence="2" key="1">
    <citation type="journal article" date="2020" name="Nature">
        <title>Giant virus diversity and host interactions through global metagenomics.</title>
        <authorList>
            <person name="Schulz F."/>
            <person name="Roux S."/>
            <person name="Paez-Espino D."/>
            <person name="Jungbluth S."/>
            <person name="Walsh D.A."/>
            <person name="Denef V.J."/>
            <person name="McMahon K.D."/>
            <person name="Konstantinidis K.T."/>
            <person name="Eloe-Fadrosh E.A."/>
            <person name="Kyrpides N.C."/>
            <person name="Woyke T."/>
        </authorList>
    </citation>
    <scope>NUCLEOTIDE SEQUENCE</scope>
    <source>
        <strain evidence="2">GVMAG-S-1014582-52</strain>
    </source>
</reference>
<protein>
    <submittedName>
        <fullName evidence="2">Uncharacterized protein</fullName>
    </submittedName>
</protein>